<keyword evidence="3 5" id="KW-0378">Hydrolase</keyword>
<dbReference type="OrthoDB" id="206201at2759"/>
<dbReference type="PANTHER" id="PTHR43399">
    <property type="entry name" value="SUBTILISIN-RELATED"/>
    <property type="match status" value="1"/>
</dbReference>
<dbReference type="GO" id="GO:0006508">
    <property type="term" value="P:proteolysis"/>
    <property type="evidence" value="ECO:0007669"/>
    <property type="project" value="UniProtKB-KW"/>
</dbReference>
<dbReference type="SUPFAM" id="SSF52743">
    <property type="entry name" value="Subtilisin-like"/>
    <property type="match status" value="1"/>
</dbReference>
<feature type="active site" description="Charge relay system" evidence="5">
    <location>
        <position position="339"/>
    </location>
</feature>
<feature type="active site" description="Charge relay system" evidence="5">
    <location>
        <position position="491"/>
    </location>
</feature>
<feature type="active site" description="Charge relay system" evidence="5">
    <location>
        <position position="306"/>
    </location>
</feature>
<dbReference type="Gene3D" id="3.40.50.200">
    <property type="entry name" value="Peptidase S8/S53 domain"/>
    <property type="match status" value="1"/>
</dbReference>
<evidence type="ECO:0000256" key="4">
    <source>
        <dbReference type="ARBA" id="ARBA00022825"/>
    </source>
</evidence>
<comment type="similarity">
    <text evidence="1 5">Belongs to the peptidase S8 family.</text>
</comment>
<dbReference type="EMBL" id="VXIS01000361">
    <property type="protein sequence ID" value="KAA8894158.1"/>
    <property type="molecule type" value="Genomic_DNA"/>
</dbReference>
<dbReference type="InterPro" id="IPR036852">
    <property type="entry name" value="Peptidase_S8/S53_dom_sf"/>
</dbReference>
<organism evidence="8 9">
    <name type="scientific">Sphaerosporella brunnea</name>
    <dbReference type="NCBI Taxonomy" id="1250544"/>
    <lineage>
        <taxon>Eukaryota</taxon>
        <taxon>Fungi</taxon>
        <taxon>Dikarya</taxon>
        <taxon>Ascomycota</taxon>
        <taxon>Pezizomycotina</taxon>
        <taxon>Pezizomycetes</taxon>
        <taxon>Pezizales</taxon>
        <taxon>Pyronemataceae</taxon>
        <taxon>Sphaerosporella</taxon>
    </lineage>
</organism>
<feature type="compositionally biased region" description="Polar residues" evidence="6">
    <location>
        <begin position="642"/>
        <end position="660"/>
    </location>
</feature>
<dbReference type="InterPro" id="IPR000209">
    <property type="entry name" value="Peptidase_S8/S53_dom"/>
</dbReference>
<feature type="region of interest" description="Disordered" evidence="6">
    <location>
        <begin position="575"/>
        <end position="691"/>
    </location>
</feature>
<reference evidence="8 9" key="1">
    <citation type="submission" date="2019-09" db="EMBL/GenBank/DDBJ databases">
        <title>Draft genome of the ectomycorrhizal ascomycete Sphaerosporella brunnea.</title>
        <authorList>
            <consortium name="DOE Joint Genome Institute"/>
            <person name="Benucci G.M."/>
            <person name="Marozzi G."/>
            <person name="Antonielli L."/>
            <person name="Sanchez S."/>
            <person name="Marco P."/>
            <person name="Wang X."/>
            <person name="Falini L.B."/>
            <person name="Barry K."/>
            <person name="Haridas S."/>
            <person name="Lipzen A."/>
            <person name="Labutti K."/>
            <person name="Grigoriev I.V."/>
            <person name="Murat C."/>
            <person name="Martin F."/>
            <person name="Albertini E."/>
            <person name="Donnini D."/>
            <person name="Bonito G."/>
        </authorList>
    </citation>
    <scope>NUCLEOTIDE SEQUENCE [LARGE SCALE GENOMIC DNA]</scope>
    <source>
        <strain evidence="8 9">Sb_GMNB300</strain>
    </source>
</reference>
<comment type="caution">
    <text evidence="8">The sequence shown here is derived from an EMBL/GenBank/DDBJ whole genome shotgun (WGS) entry which is preliminary data.</text>
</comment>
<name>A0A5J5EHG2_9PEZI</name>
<protein>
    <recommendedName>
        <fullName evidence="7">Peptidase S8/S53 domain-containing protein</fullName>
    </recommendedName>
</protein>
<feature type="domain" description="Peptidase S8/S53" evidence="7">
    <location>
        <begin position="300"/>
        <end position="509"/>
    </location>
</feature>
<feature type="compositionally biased region" description="Basic and acidic residues" evidence="6">
    <location>
        <begin position="661"/>
        <end position="676"/>
    </location>
</feature>
<keyword evidence="4 5" id="KW-0720">Serine protease</keyword>
<dbReference type="AlphaFoldDB" id="A0A5J5EHG2"/>
<dbReference type="Pfam" id="PF00082">
    <property type="entry name" value="Peptidase_S8"/>
    <property type="match status" value="1"/>
</dbReference>
<evidence type="ECO:0000256" key="1">
    <source>
        <dbReference type="ARBA" id="ARBA00011073"/>
    </source>
</evidence>
<dbReference type="InterPro" id="IPR023827">
    <property type="entry name" value="Peptidase_S8_Asp-AS"/>
</dbReference>
<feature type="compositionally biased region" description="Polar residues" evidence="6">
    <location>
        <begin position="622"/>
        <end position="633"/>
    </location>
</feature>
<dbReference type="PANTHER" id="PTHR43399:SF4">
    <property type="entry name" value="CELL WALL-ASSOCIATED PROTEASE"/>
    <property type="match status" value="1"/>
</dbReference>
<gene>
    <name evidence="8" type="ORF">FN846DRAFT_975629</name>
</gene>
<evidence type="ECO:0000256" key="5">
    <source>
        <dbReference type="PROSITE-ProRule" id="PRU01240"/>
    </source>
</evidence>
<proteinExistence type="inferred from homology"/>
<evidence type="ECO:0000256" key="6">
    <source>
        <dbReference type="SAM" id="MobiDB-lite"/>
    </source>
</evidence>
<evidence type="ECO:0000313" key="8">
    <source>
        <dbReference type="EMBL" id="KAA8894158.1"/>
    </source>
</evidence>
<dbReference type="InterPro" id="IPR015500">
    <property type="entry name" value="Peptidase_S8_subtilisin-rel"/>
</dbReference>
<keyword evidence="9" id="KW-1185">Reference proteome</keyword>
<sequence>MMFGIPPTAGPKPAFMRFSEKEFHSVYAKTQQSLTAFATEIQMPEDSKEDIQEPEDLDEPGLDFLDLSELPLGNPEAANAFVRDLVDRPNDLFFQPHLRKVDLGSVGKKDLAIRILKWLRFKRGVTHIHTFRSQPFGQSNNDGDDIDDTDGDVLKPLDIKKLEWLALHISIQTVEAVAPNVEEVTVVWKQKLGPDGWLFALKHGTLEKLKKINIASVVNDKICFPRGHVISKNLIPAFMNRLASCRPEIEVSYYEPHVSGELPDLAISNDNSPDTGDDWFNELQRWRLHPIHELTPPSPVRVAILDTGVDAFHPILRDKIVAQKSFLPQAHDFVDSVGHGTHLAGLVLKVAPQADILVGRVFTRTKKDAQTAAEGIQWAIDNKVDIILCSWGFRTEYERDALEKVIKLAFESDICVIAATPNRDDATSKDYTYPAEFEEVLAIAGCGQSAERRVFTCPKHDFLFPGTNLSSAYPRYLAGEGESEFRLSGSSMAAAVAAGYSAMLLEYRSALDIGKRKVEFLRTLLRAVMFGKDEVSHRFVTWKDFNNKAWGRSGSSDEEHVESLKKFLRKNLGPAAVDQVAPPAPMDAGELQRPRPPPTPCHTKSPPAVRPSPPHHFHRPNPFTNGGYSQRNRSPPPKYDSWASSSTYQHLNTPSPQQQRSKADGRASSTSRDRQGEPFSRPANPPANPSPQNEYFVCSNCGRYLPPFLKGNHQCSLRQAKEQEEEEKKVIDDNLCPKCNYMVPPWKKSTHPCFQPALPAKALKFFWA</sequence>
<evidence type="ECO:0000256" key="3">
    <source>
        <dbReference type="ARBA" id="ARBA00022801"/>
    </source>
</evidence>
<keyword evidence="2 5" id="KW-0645">Protease</keyword>
<dbReference type="PRINTS" id="PR00723">
    <property type="entry name" value="SUBTILISIN"/>
</dbReference>
<dbReference type="GO" id="GO:0004252">
    <property type="term" value="F:serine-type endopeptidase activity"/>
    <property type="evidence" value="ECO:0007669"/>
    <property type="project" value="UniProtKB-UniRule"/>
</dbReference>
<accession>A0A5J5EHG2</accession>
<evidence type="ECO:0000256" key="2">
    <source>
        <dbReference type="ARBA" id="ARBA00022670"/>
    </source>
</evidence>
<dbReference type="InParanoid" id="A0A5J5EHG2"/>
<dbReference type="PROSITE" id="PS00136">
    <property type="entry name" value="SUBTILASE_ASP"/>
    <property type="match status" value="1"/>
</dbReference>
<dbReference type="InterPro" id="IPR051048">
    <property type="entry name" value="Peptidase_S8/S53_subtilisin"/>
</dbReference>
<evidence type="ECO:0000313" key="9">
    <source>
        <dbReference type="Proteomes" id="UP000326924"/>
    </source>
</evidence>
<dbReference type="Proteomes" id="UP000326924">
    <property type="component" value="Unassembled WGS sequence"/>
</dbReference>
<dbReference type="PROSITE" id="PS51892">
    <property type="entry name" value="SUBTILASE"/>
    <property type="match status" value="1"/>
</dbReference>
<evidence type="ECO:0000259" key="7">
    <source>
        <dbReference type="Pfam" id="PF00082"/>
    </source>
</evidence>